<evidence type="ECO:0000313" key="2">
    <source>
        <dbReference type="EMBL" id="GMN62939.1"/>
    </source>
</evidence>
<dbReference type="AlphaFoldDB" id="A0AA88E2L8"/>
<keyword evidence="3" id="KW-1185">Reference proteome</keyword>
<dbReference type="Proteomes" id="UP001187192">
    <property type="component" value="Unassembled WGS sequence"/>
</dbReference>
<dbReference type="EMBL" id="BTGU01000138">
    <property type="protein sequence ID" value="GMN62939.1"/>
    <property type="molecule type" value="Genomic_DNA"/>
</dbReference>
<evidence type="ECO:0000313" key="3">
    <source>
        <dbReference type="Proteomes" id="UP001187192"/>
    </source>
</evidence>
<organism evidence="2 3">
    <name type="scientific">Ficus carica</name>
    <name type="common">Common fig</name>
    <dbReference type="NCBI Taxonomy" id="3494"/>
    <lineage>
        <taxon>Eukaryota</taxon>
        <taxon>Viridiplantae</taxon>
        <taxon>Streptophyta</taxon>
        <taxon>Embryophyta</taxon>
        <taxon>Tracheophyta</taxon>
        <taxon>Spermatophyta</taxon>
        <taxon>Magnoliopsida</taxon>
        <taxon>eudicotyledons</taxon>
        <taxon>Gunneridae</taxon>
        <taxon>Pentapetalae</taxon>
        <taxon>rosids</taxon>
        <taxon>fabids</taxon>
        <taxon>Rosales</taxon>
        <taxon>Moraceae</taxon>
        <taxon>Ficeae</taxon>
        <taxon>Ficus</taxon>
    </lineage>
</organism>
<accession>A0AA88E2L8</accession>
<comment type="caution">
    <text evidence="2">The sequence shown here is derived from an EMBL/GenBank/DDBJ whole genome shotgun (WGS) entry which is preliminary data.</text>
</comment>
<gene>
    <name evidence="1" type="ORF">TIFTF001_031977</name>
    <name evidence="2" type="ORF">TIFTF001_032020</name>
</gene>
<evidence type="ECO:0000313" key="1">
    <source>
        <dbReference type="EMBL" id="GMN62896.1"/>
    </source>
</evidence>
<sequence length="149" mass="16364">MGNGQPCVNAGRYFGLWLPQKMDILRVHNYGGWYNSDRKLEGTNLRSVSSNTQLGLSVLKSVSLMFPLSMRGPIQILFTDKSSAQRFYDFSALISNTRLLECCCRLAIKGIHSGLCFTSCNAVANTLFSLLPCNSVGFISCVLLILGTV</sequence>
<dbReference type="EMBL" id="BTGU01000137">
    <property type="protein sequence ID" value="GMN62896.1"/>
    <property type="molecule type" value="Genomic_DNA"/>
</dbReference>
<protein>
    <submittedName>
        <fullName evidence="2">Uncharacterized protein</fullName>
    </submittedName>
</protein>
<reference evidence="2" key="1">
    <citation type="submission" date="2023-07" db="EMBL/GenBank/DDBJ databases">
        <title>draft genome sequence of fig (Ficus carica).</title>
        <authorList>
            <person name="Takahashi T."/>
            <person name="Nishimura K."/>
        </authorList>
    </citation>
    <scope>NUCLEOTIDE SEQUENCE</scope>
</reference>
<proteinExistence type="predicted"/>
<name>A0AA88E2L8_FICCA</name>